<keyword evidence="2" id="KW-1185">Reference proteome</keyword>
<proteinExistence type="predicted"/>
<dbReference type="OrthoDB" id="9797415at2"/>
<dbReference type="RefSeq" id="WP_149111875.1">
    <property type="nucleotide sequence ID" value="NZ_CP042425.1"/>
</dbReference>
<dbReference type="Pfam" id="PF00702">
    <property type="entry name" value="Hydrolase"/>
    <property type="match status" value="1"/>
</dbReference>
<organism evidence="1 2">
    <name type="scientific">Limnoglobus roseus</name>
    <dbReference type="NCBI Taxonomy" id="2598579"/>
    <lineage>
        <taxon>Bacteria</taxon>
        <taxon>Pseudomonadati</taxon>
        <taxon>Planctomycetota</taxon>
        <taxon>Planctomycetia</taxon>
        <taxon>Gemmatales</taxon>
        <taxon>Gemmataceae</taxon>
        <taxon>Limnoglobus</taxon>
    </lineage>
</organism>
<dbReference type="InterPro" id="IPR023214">
    <property type="entry name" value="HAD_sf"/>
</dbReference>
<reference evidence="2" key="1">
    <citation type="submission" date="2019-08" db="EMBL/GenBank/DDBJ databases">
        <title>Limnoglobus roseus gen. nov., sp. nov., a novel freshwater planctomycete with a giant genome from the family Gemmataceae.</title>
        <authorList>
            <person name="Kulichevskaya I.S."/>
            <person name="Naumoff D.G."/>
            <person name="Miroshnikov K."/>
            <person name="Ivanova A."/>
            <person name="Philippov D.A."/>
            <person name="Hakobyan A."/>
            <person name="Rijpstra I.C."/>
            <person name="Sinninghe Damste J.S."/>
            <person name="Liesack W."/>
            <person name="Dedysh S.N."/>
        </authorList>
    </citation>
    <scope>NUCLEOTIDE SEQUENCE [LARGE SCALE GENOMIC DNA]</scope>
    <source>
        <strain evidence="2">PX52</strain>
    </source>
</reference>
<dbReference type="AlphaFoldDB" id="A0A5C1AF96"/>
<dbReference type="InterPro" id="IPR023198">
    <property type="entry name" value="PGP-like_dom2"/>
</dbReference>
<dbReference type="InterPro" id="IPR006439">
    <property type="entry name" value="HAD-SF_hydro_IA"/>
</dbReference>
<dbReference type="SUPFAM" id="SSF56784">
    <property type="entry name" value="HAD-like"/>
    <property type="match status" value="1"/>
</dbReference>
<accession>A0A5C1AF96</accession>
<evidence type="ECO:0000313" key="1">
    <source>
        <dbReference type="EMBL" id="QEL17235.1"/>
    </source>
</evidence>
<dbReference type="InterPro" id="IPR036412">
    <property type="entry name" value="HAD-like_sf"/>
</dbReference>
<dbReference type="CDD" id="cd02603">
    <property type="entry name" value="HAD_sEH-N_like"/>
    <property type="match status" value="1"/>
</dbReference>
<dbReference type="NCBIfam" id="TIGR01509">
    <property type="entry name" value="HAD-SF-IA-v3"/>
    <property type="match status" value="1"/>
</dbReference>
<protein>
    <submittedName>
        <fullName evidence="1">HAD family phosphatase</fullName>
    </submittedName>
</protein>
<evidence type="ECO:0000313" key="2">
    <source>
        <dbReference type="Proteomes" id="UP000324974"/>
    </source>
</evidence>
<dbReference type="Proteomes" id="UP000324974">
    <property type="component" value="Chromosome"/>
</dbReference>
<dbReference type="Gene3D" id="1.10.150.240">
    <property type="entry name" value="Putative phosphatase, domain 2"/>
    <property type="match status" value="1"/>
</dbReference>
<dbReference type="PANTHER" id="PTHR43611:SF3">
    <property type="entry name" value="FLAVIN MONONUCLEOTIDE HYDROLASE 1, CHLOROPLATIC"/>
    <property type="match status" value="1"/>
</dbReference>
<dbReference type="KEGG" id="lrs:PX52LOC_04218"/>
<sequence length="201" mass="22859">MKTIFLDFGNVIGFFDHGRALKHFARYTDVPHTELETMLYGGTLGDDYDSGRITTHQYLEHVKKLANFRCTDEEFLTAYTDIFWPNPDVCELVPVLAKKYRLVLASNTNDAHYQQFTKMFAPVLSHLQHLVASHVVGARKPRPEFYQRAQEWAHAEPHECVFVDDLPKNIAAAVAHGWTGVLYQSGDRLADKLRAAGVPIE</sequence>
<gene>
    <name evidence="1" type="ORF">PX52LOC_04218</name>
</gene>
<dbReference type="PANTHER" id="PTHR43611">
    <property type="entry name" value="ALPHA-D-GLUCOSE 1-PHOSPHATE PHOSPHATASE"/>
    <property type="match status" value="1"/>
</dbReference>
<dbReference type="EMBL" id="CP042425">
    <property type="protein sequence ID" value="QEL17235.1"/>
    <property type="molecule type" value="Genomic_DNA"/>
</dbReference>
<name>A0A5C1AF96_9BACT</name>
<dbReference type="Gene3D" id="3.40.50.1000">
    <property type="entry name" value="HAD superfamily/HAD-like"/>
    <property type="match status" value="1"/>
</dbReference>